<comment type="similarity">
    <text evidence="1">Belongs to the protein-tyrosine phosphatase family.</text>
</comment>
<organism evidence="3 4">
    <name type="scientific">Dietzia lutea</name>
    <dbReference type="NCBI Taxonomy" id="546160"/>
    <lineage>
        <taxon>Bacteria</taxon>
        <taxon>Bacillati</taxon>
        <taxon>Actinomycetota</taxon>
        <taxon>Actinomycetes</taxon>
        <taxon>Mycobacteriales</taxon>
        <taxon>Dietziaceae</taxon>
        <taxon>Dietzia</taxon>
    </lineage>
</organism>
<dbReference type="InterPro" id="IPR029021">
    <property type="entry name" value="Prot-tyrosine_phosphatase-like"/>
</dbReference>
<protein>
    <submittedName>
        <fullName evidence="3">Tyrosine protein phosphatase</fullName>
    </submittedName>
</protein>
<proteinExistence type="inferred from homology"/>
<dbReference type="PROSITE" id="PS50056">
    <property type="entry name" value="TYR_PHOSPHATASE_2"/>
    <property type="match status" value="1"/>
</dbReference>
<dbReference type="PROSITE" id="PS00383">
    <property type="entry name" value="TYR_PHOSPHATASE_1"/>
    <property type="match status" value="1"/>
</dbReference>
<dbReference type="InterPro" id="IPR000387">
    <property type="entry name" value="Tyr_Pase_dom"/>
</dbReference>
<gene>
    <name evidence="3" type="ORF">A6035_01095</name>
</gene>
<dbReference type="InterPro" id="IPR016130">
    <property type="entry name" value="Tyr_Pase_AS"/>
</dbReference>
<evidence type="ECO:0000256" key="1">
    <source>
        <dbReference type="ARBA" id="ARBA00009580"/>
    </source>
</evidence>
<dbReference type="PANTHER" id="PTHR31126:SF1">
    <property type="entry name" value="TYROSINE SPECIFIC PROTEIN PHOSPHATASES DOMAIN-CONTAINING PROTEIN"/>
    <property type="match status" value="1"/>
</dbReference>
<dbReference type="OrthoDB" id="1188001at2"/>
<dbReference type="GO" id="GO:0004721">
    <property type="term" value="F:phosphoprotein phosphatase activity"/>
    <property type="evidence" value="ECO:0007669"/>
    <property type="project" value="InterPro"/>
</dbReference>
<dbReference type="EMBL" id="CP015449">
    <property type="protein sequence ID" value="AWH91007.1"/>
    <property type="molecule type" value="Genomic_DNA"/>
</dbReference>
<dbReference type="Gene3D" id="3.90.190.10">
    <property type="entry name" value="Protein tyrosine phosphatase superfamily"/>
    <property type="match status" value="1"/>
</dbReference>
<reference evidence="3 4" key="1">
    <citation type="submission" date="2016-04" db="EMBL/GenBank/DDBJ databases">
        <title>Complete genome sequence of Dietzia lutea YIM 80766T, a strain isolated from desert soil in Egypt.</title>
        <authorList>
            <person name="Zhao J."/>
            <person name="Hu B."/>
            <person name="Geng S."/>
            <person name="Nie Y."/>
            <person name="Tang Y."/>
        </authorList>
    </citation>
    <scope>NUCLEOTIDE SEQUENCE [LARGE SCALE GENOMIC DNA]</scope>
    <source>
        <strain evidence="3 4">YIM 80766</strain>
    </source>
</reference>
<evidence type="ECO:0000313" key="4">
    <source>
        <dbReference type="Proteomes" id="UP000244928"/>
    </source>
</evidence>
<dbReference type="Proteomes" id="UP000244928">
    <property type="component" value="Chromosome"/>
</dbReference>
<dbReference type="InterPro" id="IPR026893">
    <property type="entry name" value="Tyr/Ser_Pase_IphP-type"/>
</dbReference>
<dbReference type="Pfam" id="PF13350">
    <property type="entry name" value="Y_phosphatase3"/>
    <property type="match status" value="1"/>
</dbReference>
<feature type="domain" description="Tyrosine specific protein phosphatases" evidence="2">
    <location>
        <begin position="156"/>
        <end position="223"/>
    </location>
</feature>
<evidence type="ECO:0000313" key="3">
    <source>
        <dbReference type="EMBL" id="AWH91007.1"/>
    </source>
</evidence>
<dbReference type="AlphaFoldDB" id="A0A2S1R3Z7"/>
<name>A0A2S1R3Z7_9ACTN</name>
<evidence type="ECO:0000259" key="2">
    <source>
        <dbReference type="PROSITE" id="PS50056"/>
    </source>
</evidence>
<keyword evidence="4" id="KW-1185">Reference proteome</keyword>
<dbReference type="SUPFAM" id="SSF52799">
    <property type="entry name" value="(Phosphotyrosine protein) phosphatases II"/>
    <property type="match status" value="1"/>
</dbReference>
<dbReference type="RefSeq" id="WP_108846273.1">
    <property type="nucleotide sequence ID" value="NZ_CP015449.1"/>
</dbReference>
<dbReference type="KEGG" id="dlu:A6035_01095"/>
<dbReference type="PANTHER" id="PTHR31126">
    <property type="entry name" value="TYROSINE-PROTEIN PHOSPHATASE"/>
    <property type="match status" value="1"/>
</dbReference>
<sequence>MVAEPGGNRSAAPGVGVDVDDDEVGLDRGGFVVGEIRLGSVHNFRDVAGPGYALRPSGSMTRGVVYRSTALSVGDEDLGVLERLGVTAVVDLRTGAEIDRQPDVIPAGAEYVPIDVLGGHTSAAILTTTGLVGVEEARREMAETYERFVLGDHERGAFGRAVHALAVSSGPAIVHCTAGKDRTGWVSALLQLLVGVREEDVVADYLLTREMSADFVSAIRAYVQSEMPEQLEAVEVLIGVEEANLRRSLDALDREFGDARRYLVEGAGVDVEVVDELTARLRSR</sequence>
<accession>A0A2S1R3Z7</accession>